<organism evidence="2 3">
    <name type="scientific">Serendipita vermifera MAFF 305830</name>
    <dbReference type="NCBI Taxonomy" id="933852"/>
    <lineage>
        <taxon>Eukaryota</taxon>
        <taxon>Fungi</taxon>
        <taxon>Dikarya</taxon>
        <taxon>Basidiomycota</taxon>
        <taxon>Agaricomycotina</taxon>
        <taxon>Agaricomycetes</taxon>
        <taxon>Sebacinales</taxon>
        <taxon>Serendipitaceae</taxon>
        <taxon>Serendipita</taxon>
    </lineage>
</organism>
<dbReference type="InterPro" id="IPR017946">
    <property type="entry name" value="PLC-like_Pdiesterase_TIM-brl"/>
</dbReference>
<dbReference type="Proteomes" id="UP000054097">
    <property type="component" value="Unassembled WGS sequence"/>
</dbReference>
<feature type="domain" description="Phosphatidylinositol-specific phospholipase C X" evidence="1">
    <location>
        <begin position="124"/>
        <end position="267"/>
    </location>
</feature>
<dbReference type="PANTHER" id="PTHR13593:SF148">
    <property type="entry name" value="PHOSPHATIDYLINOSITOL-SPECIFIC PHOSPHOLIPASE C X DOMAIN-CONTAINING PROTEIN"/>
    <property type="match status" value="1"/>
</dbReference>
<dbReference type="InterPro" id="IPR000909">
    <property type="entry name" value="PLipase_C_PInositol-sp_X_dom"/>
</dbReference>
<dbReference type="OrthoDB" id="1046782at2759"/>
<dbReference type="PROSITE" id="PS50007">
    <property type="entry name" value="PIPLC_X_DOMAIN"/>
    <property type="match status" value="1"/>
</dbReference>
<accession>A0A0C3BDH7</accession>
<dbReference type="SMART" id="SM00148">
    <property type="entry name" value="PLCXc"/>
    <property type="match status" value="1"/>
</dbReference>
<evidence type="ECO:0000313" key="2">
    <source>
        <dbReference type="EMBL" id="KIM30164.1"/>
    </source>
</evidence>
<evidence type="ECO:0000313" key="3">
    <source>
        <dbReference type="Proteomes" id="UP000054097"/>
    </source>
</evidence>
<dbReference type="STRING" id="933852.A0A0C3BDH7"/>
<keyword evidence="3" id="KW-1185">Reference proteome</keyword>
<dbReference type="GO" id="GO:0006629">
    <property type="term" value="P:lipid metabolic process"/>
    <property type="evidence" value="ECO:0007669"/>
    <property type="project" value="InterPro"/>
</dbReference>
<dbReference type="Pfam" id="PF00388">
    <property type="entry name" value="PI-PLC-X"/>
    <property type="match status" value="1"/>
</dbReference>
<dbReference type="EMBL" id="KN824285">
    <property type="protein sequence ID" value="KIM30164.1"/>
    <property type="molecule type" value="Genomic_DNA"/>
</dbReference>
<dbReference type="SUPFAM" id="SSF51695">
    <property type="entry name" value="PLC-like phosphodiesterases"/>
    <property type="match status" value="1"/>
</dbReference>
<dbReference type="HOGENOM" id="CLU_024117_6_0_1"/>
<dbReference type="Gene3D" id="3.20.20.190">
    <property type="entry name" value="Phosphatidylinositol (PI) phosphodiesterase"/>
    <property type="match status" value="1"/>
</dbReference>
<protein>
    <recommendedName>
        <fullName evidence="1">Phosphatidylinositol-specific phospholipase C X domain-containing protein</fullName>
    </recommendedName>
</protein>
<dbReference type="GO" id="GO:0008081">
    <property type="term" value="F:phosphoric diester hydrolase activity"/>
    <property type="evidence" value="ECO:0007669"/>
    <property type="project" value="InterPro"/>
</dbReference>
<dbReference type="PANTHER" id="PTHR13593">
    <property type="match status" value="1"/>
</dbReference>
<evidence type="ECO:0000259" key="1">
    <source>
        <dbReference type="SMART" id="SM00148"/>
    </source>
</evidence>
<reference evidence="3" key="2">
    <citation type="submission" date="2015-01" db="EMBL/GenBank/DDBJ databases">
        <title>Evolutionary Origins and Diversification of the Mycorrhizal Mutualists.</title>
        <authorList>
            <consortium name="DOE Joint Genome Institute"/>
            <consortium name="Mycorrhizal Genomics Consortium"/>
            <person name="Kohler A."/>
            <person name="Kuo A."/>
            <person name="Nagy L.G."/>
            <person name="Floudas D."/>
            <person name="Copeland A."/>
            <person name="Barry K.W."/>
            <person name="Cichocki N."/>
            <person name="Veneault-Fourrey C."/>
            <person name="LaButti K."/>
            <person name="Lindquist E.A."/>
            <person name="Lipzen A."/>
            <person name="Lundell T."/>
            <person name="Morin E."/>
            <person name="Murat C."/>
            <person name="Riley R."/>
            <person name="Ohm R."/>
            <person name="Sun H."/>
            <person name="Tunlid A."/>
            <person name="Henrissat B."/>
            <person name="Grigoriev I.V."/>
            <person name="Hibbett D.S."/>
            <person name="Martin F."/>
        </authorList>
    </citation>
    <scope>NUCLEOTIDE SEQUENCE [LARGE SCALE GENOMIC DNA]</scope>
    <source>
        <strain evidence="3">MAFF 305830</strain>
    </source>
</reference>
<dbReference type="AlphaFoldDB" id="A0A0C3BDH7"/>
<name>A0A0C3BDH7_SERVB</name>
<dbReference type="InterPro" id="IPR051057">
    <property type="entry name" value="PI-PLC_domain"/>
</dbReference>
<sequence length="480" mass="53349">MAPIPTGITFSTLNLTQSPIAASIDGIASSAKSVCQSQTCTVLGQSPAVPFVKLTLTSYDKNMETDVSVTITMLRRIPKKRKWEMLNCSGPPWRVYRLKMNKNHQRILVFPERPLASWMSDLPDSLPLSNLCLPGTHETMALYGWPFSQCQDVTLTEQFNRGVRMVDIRIVLVKGELRAYHGATPERATFTSILSDVCAYIQSPQGRRETIILSIMEEDSFVPSSPLFSKLVHDAILSEPSNRSLWYLEPCIPTLGQVRGKIILFSRFGKNGEHWEHGLNGLGIHPTTWPDNARDGFEWETPRPRWGTPCTRVRTQDWYGIPSFLSIPEKAEAAVKMLDPVEDETGRGRADLAITYLSAARIPFALPSTVACGFGWSYMGVEGVNSRVGRWLLRRLVGDEDGVGAVTSAAGSSETTLIGMEKDPKVAGDSILDTREAPQPRLRGWVLIDFIRDPYDLGIIPLLVECNWRGRVDGEEGWGG</sequence>
<gene>
    <name evidence="2" type="ORF">M408DRAFT_328255</name>
</gene>
<proteinExistence type="predicted"/>
<reference evidence="2 3" key="1">
    <citation type="submission" date="2014-04" db="EMBL/GenBank/DDBJ databases">
        <authorList>
            <consortium name="DOE Joint Genome Institute"/>
            <person name="Kuo A."/>
            <person name="Zuccaro A."/>
            <person name="Kohler A."/>
            <person name="Nagy L.G."/>
            <person name="Floudas D."/>
            <person name="Copeland A."/>
            <person name="Barry K.W."/>
            <person name="Cichocki N."/>
            <person name="Veneault-Fourrey C."/>
            <person name="LaButti K."/>
            <person name="Lindquist E.A."/>
            <person name="Lipzen A."/>
            <person name="Lundell T."/>
            <person name="Morin E."/>
            <person name="Murat C."/>
            <person name="Sun H."/>
            <person name="Tunlid A."/>
            <person name="Henrissat B."/>
            <person name="Grigoriev I.V."/>
            <person name="Hibbett D.S."/>
            <person name="Martin F."/>
            <person name="Nordberg H.P."/>
            <person name="Cantor M.N."/>
            <person name="Hua S.X."/>
        </authorList>
    </citation>
    <scope>NUCLEOTIDE SEQUENCE [LARGE SCALE GENOMIC DNA]</scope>
    <source>
        <strain evidence="2 3">MAFF 305830</strain>
    </source>
</reference>